<organism evidence="1 2">
    <name type="scientific">Colletotrichum gloeosporioides (strain Cg-14)</name>
    <name type="common">Anthracnose fungus</name>
    <name type="synonym">Glomerella cingulata</name>
    <dbReference type="NCBI Taxonomy" id="1237896"/>
    <lineage>
        <taxon>Eukaryota</taxon>
        <taxon>Fungi</taxon>
        <taxon>Dikarya</taxon>
        <taxon>Ascomycota</taxon>
        <taxon>Pezizomycotina</taxon>
        <taxon>Sordariomycetes</taxon>
        <taxon>Hypocreomycetidae</taxon>
        <taxon>Glomerellales</taxon>
        <taxon>Glomerellaceae</taxon>
        <taxon>Colletotrichum</taxon>
        <taxon>Colletotrichum gloeosporioides species complex</taxon>
    </lineage>
</organism>
<proteinExistence type="predicted"/>
<protein>
    <submittedName>
        <fullName evidence="1">Uncharacterized protein</fullName>
    </submittedName>
</protein>
<name>T0L3E2_COLGC</name>
<dbReference type="AlphaFoldDB" id="T0L3E2"/>
<comment type="caution">
    <text evidence="1">The sequence shown here is derived from an EMBL/GenBank/DDBJ whole genome shotgun (WGS) entry which is preliminary data.</text>
</comment>
<accession>T0L3E2</accession>
<dbReference type="EMBL" id="AMYD01000174">
    <property type="protein sequence ID" value="EQB58944.1"/>
    <property type="molecule type" value="Genomic_DNA"/>
</dbReference>
<gene>
    <name evidence="1" type="ORF">CGLO_00738</name>
</gene>
<sequence>MFRLAVWTAGLRRQADLEQSTTLWPTDLVQSHAPLGPLRSKALQSAGVTVSYTRLY</sequence>
<dbReference type="HOGENOM" id="CLU_3014051_0_0_1"/>
<reference evidence="2" key="1">
    <citation type="journal article" date="2013" name="Mol. Plant Microbe Interact.">
        <title>Global aspects of pacC regulation of pathogenicity genes in Colletotrichum gloeosporioides as revealed by transcriptome analysis.</title>
        <authorList>
            <person name="Alkan N."/>
            <person name="Meng X."/>
            <person name="Friedlander G."/>
            <person name="Reuveni E."/>
            <person name="Sukno S."/>
            <person name="Sherman A."/>
            <person name="Thon M."/>
            <person name="Fluhr R."/>
            <person name="Prusky D."/>
        </authorList>
    </citation>
    <scope>NUCLEOTIDE SEQUENCE [LARGE SCALE GENOMIC DNA]</scope>
    <source>
        <strain evidence="2">Cg-14</strain>
    </source>
</reference>
<dbReference type="Proteomes" id="UP000015530">
    <property type="component" value="Unassembled WGS sequence"/>
</dbReference>
<evidence type="ECO:0000313" key="1">
    <source>
        <dbReference type="EMBL" id="EQB58944.1"/>
    </source>
</evidence>
<evidence type="ECO:0000313" key="2">
    <source>
        <dbReference type="Proteomes" id="UP000015530"/>
    </source>
</evidence>